<protein>
    <recommendedName>
        <fullName evidence="7">DNA/RNA non-specific endonuclease/pyrophosphatase/phosphodiesterase domain-containing protein</fullName>
    </recommendedName>
</protein>
<dbReference type="GO" id="GO:0006309">
    <property type="term" value="P:apoptotic DNA fragmentation"/>
    <property type="evidence" value="ECO:0007669"/>
    <property type="project" value="TreeGrafter"/>
</dbReference>
<evidence type="ECO:0000256" key="4">
    <source>
        <dbReference type="PIRSR" id="PIRSR640255-1"/>
    </source>
</evidence>
<dbReference type="GO" id="GO:0000014">
    <property type="term" value="F:single-stranded DNA endodeoxyribonuclease activity"/>
    <property type="evidence" value="ECO:0007669"/>
    <property type="project" value="TreeGrafter"/>
</dbReference>
<evidence type="ECO:0000256" key="6">
    <source>
        <dbReference type="SAM" id="SignalP"/>
    </source>
</evidence>
<comment type="similarity">
    <text evidence="1">Belongs to the DNA/RNA non-specific endonuclease family.</text>
</comment>
<keyword evidence="3" id="KW-0255">Endonuclease</keyword>
<dbReference type="InterPro" id="IPR044925">
    <property type="entry name" value="His-Me_finger_sf"/>
</dbReference>
<keyword evidence="2" id="KW-0540">Nuclease</keyword>
<evidence type="ECO:0000259" key="7">
    <source>
        <dbReference type="SMART" id="SM00892"/>
    </source>
</evidence>
<proteinExistence type="inferred from homology"/>
<keyword evidence="6" id="KW-0732">Signal</keyword>
<dbReference type="EMBL" id="OUUW01000005">
    <property type="protein sequence ID" value="SPP80796.1"/>
    <property type="molecule type" value="Genomic_DNA"/>
</dbReference>
<dbReference type="GO" id="GO:0005634">
    <property type="term" value="C:nucleus"/>
    <property type="evidence" value="ECO:0007669"/>
    <property type="project" value="TreeGrafter"/>
</dbReference>
<keyword evidence="3" id="KW-0378">Hydrolase</keyword>
<evidence type="ECO:0000256" key="5">
    <source>
        <dbReference type="PIRSR" id="PIRSR640255-2"/>
    </source>
</evidence>
<dbReference type="GO" id="GO:0005743">
    <property type="term" value="C:mitochondrial inner membrane"/>
    <property type="evidence" value="ECO:0007669"/>
    <property type="project" value="TreeGrafter"/>
</dbReference>
<sequence length="348" mass="39293">MLRRLLPLLALCALAQSQCPFTRPMVEGTTRIVMVRLRNRQMMLKRTASSAVGESLQLWCNPRDVRPVTCQRGQRPSFVPPLPMTCQTPPVAVTIPVSDRRCRATMLRVGYNIGRGQFLELYRGCFDRRAVRAHWIEHQVYAKPFYATRPCVRFTSDGVISGADEASYLTRNIHATFRRLFGNNQNYVPNNRDVIINRGHLAASADFLFGDQMCATFKYVNVVPQFKSINDRNWEAIERWVRNSVRGNRFVNVRTGASGILSLPAANGQRQVFLSGNRNPVPLWMYKIVRDSNNRPLVAFLTLNNIFARQRPAPPAFCQAVNCPIQLAGAAADGFTFCCNPATFNPPN</sequence>
<dbReference type="GO" id="GO:0046872">
    <property type="term" value="F:metal ion binding"/>
    <property type="evidence" value="ECO:0007669"/>
    <property type="project" value="UniProtKB-KW"/>
</dbReference>
<feature type="active site" description="Proton acceptor" evidence="4">
    <location>
        <position position="200"/>
    </location>
</feature>
<dbReference type="Pfam" id="PF01223">
    <property type="entry name" value="Endonuclease_NS"/>
    <property type="match status" value="1"/>
</dbReference>
<feature type="binding site" evidence="5">
    <location>
        <position position="230"/>
    </location>
    <ligand>
        <name>Mg(2+)</name>
        <dbReference type="ChEBI" id="CHEBI:18420"/>
        <note>catalytic</note>
    </ligand>
</feature>
<dbReference type="Gene3D" id="3.40.570.10">
    <property type="entry name" value="Extracellular Endonuclease, subunit A"/>
    <property type="match status" value="1"/>
</dbReference>
<dbReference type="AlphaFoldDB" id="A0A3B0K597"/>
<accession>A0A3B0K597</accession>
<dbReference type="InterPro" id="IPR001604">
    <property type="entry name" value="Endo_G_ENPP1-like_dom"/>
</dbReference>
<dbReference type="SMART" id="SM00892">
    <property type="entry name" value="Endonuclease_NS"/>
    <property type="match status" value="1"/>
</dbReference>
<organism evidence="8 9">
    <name type="scientific">Drosophila guanche</name>
    <name type="common">Fruit fly</name>
    <dbReference type="NCBI Taxonomy" id="7266"/>
    <lineage>
        <taxon>Eukaryota</taxon>
        <taxon>Metazoa</taxon>
        <taxon>Ecdysozoa</taxon>
        <taxon>Arthropoda</taxon>
        <taxon>Hexapoda</taxon>
        <taxon>Insecta</taxon>
        <taxon>Pterygota</taxon>
        <taxon>Neoptera</taxon>
        <taxon>Endopterygota</taxon>
        <taxon>Diptera</taxon>
        <taxon>Brachycera</taxon>
        <taxon>Muscomorpha</taxon>
        <taxon>Ephydroidea</taxon>
        <taxon>Drosophilidae</taxon>
        <taxon>Drosophila</taxon>
        <taxon>Sophophora</taxon>
    </lineage>
</organism>
<dbReference type="GO" id="GO:0004521">
    <property type="term" value="F:RNA endonuclease activity"/>
    <property type="evidence" value="ECO:0007669"/>
    <property type="project" value="TreeGrafter"/>
</dbReference>
<evidence type="ECO:0000256" key="3">
    <source>
        <dbReference type="ARBA" id="ARBA00022759"/>
    </source>
</evidence>
<evidence type="ECO:0000256" key="2">
    <source>
        <dbReference type="ARBA" id="ARBA00022722"/>
    </source>
</evidence>
<dbReference type="STRING" id="7266.A0A3B0K597"/>
<feature type="domain" description="DNA/RNA non-specific endonuclease/pyrophosphatase/phosphodiesterase" evidence="7">
    <location>
        <begin position="118"/>
        <end position="344"/>
    </location>
</feature>
<evidence type="ECO:0000313" key="8">
    <source>
        <dbReference type="EMBL" id="SPP80796.1"/>
    </source>
</evidence>
<dbReference type="InterPro" id="IPR044929">
    <property type="entry name" value="DNA/RNA_non-sp_Endonuclease_sf"/>
</dbReference>
<keyword evidence="9" id="KW-1185">Reference proteome</keyword>
<reference evidence="9" key="1">
    <citation type="submission" date="2018-01" db="EMBL/GenBank/DDBJ databases">
        <authorList>
            <person name="Alioto T."/>
            <person name="Alioto T."/>
        </authorList>
    </citation>
    <scope>NUCLEOTIDE SEQUENCE [LARGE SCALE GENOMIC DNA]</scope>
</reference>
<dbReference type="PANTHER" id="PTHR13966:SF17">
    <property type="entry name" value="ENDONUCLEASE-RELATED"/>
    <property type="match status" value="1"/>
</dbReference>
<keyword evidence="5" id="KW-0479">Metal-binding</keyword>
<gene>
    <name evidence="8" type="ORF">DGUA_6G005724</name>
</gene>
<dbReference type="OrthoDB" id="8194122at2759"/>
<dbReference type="PANTHER" id="PTHR13966">
    <property type="entry name" value="ENDONUCLEASE RELATED"/>
    <property type="match status" value="1"/>
</dbReference>
<evidence type="ECO:0000313" key="9">
    <source>
        <dbReference type="Proteomes" id="UP000268350"/>
    </source>
</evidence>
<dbReference type="GO" id="GO:0003676">
    <property type="term" value="F:nucleic acid binding"/>
    <property type="evidence" value="ECO:0007669"/>
    <property type="project" value="InterPro"/>
</dbReference>
<dbReference type="InterPro" id="IPR040255">
    <property type="entry name" value="Non-specific_endonuclease"/>
</dbReference>
<evidence type="ECO:0000256" key="1">
    <source>
        <dbReference type="ARBA" id="ARBA00010052"/>
    </source>
</evidence>
<feature type="chain" id="PRO_5017176780" description="DNA/RNA non-specific endonuclease/pyrophosphatase/phosphodiesterase domain-containing protein" evidence="6">
    <location>
        <begin position="18"/>
        <end position="348"/>
    </location>
</feature>
<dbReference type="OMA" id="ETLQMWC"/>
<dbReference type="SUPFAM" id="SSF54060">
    <property type="entry name" value="His-Me finger endonucleases"/>
    <property type="match status" value="1"/>
</dbReference>
<name>A0A3B0K597_DROGU</name>
<dbReference type="Proteomes" id="UP000268350">
    <property type="component" value="Unassembled WGS sequence"/>
</dbReference>
<feature type="signal peptide" evidence="6">
    <location>
        <begin position="1"/>
        <end position="17"/>
    </location>
</feature>